<comment type="caution">
    <text evidence="2">The sequence shown here is derived from an EMBL/GenBank/DDBJ whole genome shotgun (WGS) entry which is preliminary data.</text>
</comment>
<name>A0A834LG69_RHOSS</name>
<evidence type="ECO:0000256" key="1">
    <source>
        <dbReference type="SAM" id="MobiDB-lite"/>
    </source>
</evidence>
<dbReference type="Proteomes" id="UP000626092">
    <property type="component" value="Unassembled WGS sequence"/>
</dbReference>
<dbReference type="EMBL" id="WJXA01000007">
    <property type="protein sequence ID" value="KAF7138376.1"/>
    <property type="molecule type" value="Genomic_DNA"/>
</dbReference>
<accession>A0A834LG69</accession>
<dbReference type="AlphaFoldDB" id="A0A834LG69"/>
<keyword evidence="3" id="KW-1185">Reference proteome</keyword>
<evidence type="ECO:0000313" key="2">
    <source>
        <dbReference type="EMBL" id="KAF7138376.1"/>
    </source>
</evidence>
<proteinExistence type="predicted"/>
<organism evidence="2 3">
    <name type="scientific">Rhododendron simsii</name>
    <name type="common">Sims's rhododendron</name>
    <dbReference type="NCBI Taxonomy" id="118357"/>
    <lineage>
        <taxon>Eukaryota</taxon>
        <taxon>Viridiplantae</taxon>
        <taxon>Streptophyta</taxon>
        <taxon>Embryophyta</taxon>
        <taxon>Tracheophyta</taxon>
        <taxon>Spermatophyta</taxon>
        <taxon>Magnoliopsida</taxon>
        <taxon>eudicotyledons</taxon>
        <taxon>Gunneridae</taxon>
        <taxon>Pentapetalae</taxon>
        <taxon>asterids</taxon>
        <taxon>Ericales</taxon>
        <taxon>Ericaceae</taxon>
        <taxon>Ericoideae</taxon>
        <taxon>Rhodoreae</taxon>
        <taxon>Rhododendron</taxon>
    </lineage>
</organism>
<dbReference type="OrthoDB" id="1939300at2759"/>
<gene>
    <name evidence="2" type="ORF">RHSIM_Rhsim07G0151000</name>
</gene>
<reference evidence="2" key="1">
    <citation type="submission" date="2019-11" db="EMBL/GenBank/DDBJ databases">
        <authorList>
            <person name="Liu Y."/>
            <person name="Hou J."/>
            <person name="Li T.-Q."/>
            <person name="Guan C.-H."/>
            <person name="Wu X."/>
            <person name="Wu H.-Z."/>
            <person name="Ling F."/>
            <person name="Zhang R."/>
            <person name="Shi X.-G."/>
            <person name="Ren J.-P."/>
            <person name="Chen E.-F."/>
            <person name="Sun J.-M."/>
        </authorList>
    </citation>
    <scope>NUCLEOTIDE SEQUENCE</scope>
    <source>
        <strain evidence="2">Adult_tree_wgs_1</strain>
        <tissue evidence="2">Leaves</tissue>
    </source>
</reference>
<sequence>MDLETLRLNITVDSDLGPTPRGAASFAPVTVSIGKELSDSEDELLKVLEGVVSSNQEGRVLNQSIKTATSLAKVHSDLKSSLANEPPDRVDIGVSKVAADLVSKGSAGFNKFLSKSAKKRLKKQAKEESLSSFSKRRNLIIPSS</sequence>
<feature type="region of interest" description="Disordered" evidence="1">
    <location>
        <begin position="124"/>
        <end position="144"/>
    </location>
</feature>
<protein>
    <submittedName>
        <fullName evidence="2">Uncharacterized protein</fullName>
    </submittedName>
</protein>
<evidence type="ECO:0000313" key="3">
    <source>
        <dbReference type="Proteomes" id="UP000626092"/>
    </source>
</evidence>